<dbReference type="AlphaFoldDB" id="A0AAW8D0J2"/>
<dbReference type="PANTHER" id="PTHR43762">
    <property type="entry name" value="L-GULONOLACTONE OXIDASE"/>
    <property type="match status" value="1"/>
</dbReference>
<keyword evidence="2" id="KW-0274">FAD</keyword>
<evidence type="ECO:0000256" key="1">
    <source>
        <dbReference type="ARBA" id="ARBA00022630"/>
    </source>
</evidence>
<dbReference type="InterPro" id="IPR036318">
    <property type="entry name" value="FAD-bd_PCMH-like_sf"/>
</dbReference>
<dbReference type="SUPFAM" id="SSF56176">
    <property type="entry name" value="FAD-binding/transporter-associated domain-like"/>
    <property type="match status" value="1"/>
</dbReference>
<dbReference type="InterPro" id="IPR010031">
    <property type="entry name" value="FAD_lactone_oxidase-like"/>
</dbReference>
<feature type="domain" description="FAD-binding PCMH-type" evidence="3">
    <location>
        <begin position="55"/>
        <end position="223"/>
    </location>
</feature>
<name>A0AAW8D0J2_9BURK</name>
<evidence type="ECO:0000313" key="5">
    <source>
        <dbReference type="Proteomes" id="UP001242045"/>
    </source>
</evidence>
<protein>
    <submittedName>
        <fullName evidence="4">FAD/FMN-containing dehydrogenase</fullName>
    </submittedName>
</protein>
<dbReference type="InterPro" id="IPR016169">
    <property type="entry name" value="FAD-bd_PCMH_sub2"/>
</dbReference>
<reference evidence="4" key="1">
    <citation type="submission" date="2023-07" db="EMBL/GenBank/DDBJ databases">
        <title>Sorghum-associated microbial communities from plants grown in Nebraska, USA.</title>
        <authorList>
            <person name="Schachtman D."/>
        </authorList>
    </citation>
    <scope>NUCLEOTIDE SEQUENCE</scope>
    <source>
        <strain evidence="4">DS3754</strain>
    </source>
</reference>
<dbReference type="InterPro" id="IPR006094">
    <property type="entry name" value="Oxid_FAD_bind_N"/>
</dbReference>
<organism evidence="4 5">
    <name type="scientific">Variovorax boronicumulans</name>
    <dbReference type="NCBI Taxonomy" id="436515"/>
    <lineage>
        <taxon>Bacteria</taxon>
        <taxon>Pseudomonadati</taxon>
        <taxon>Pseudomonadota</taxon>
        <taxon>Betaproteobacteria</taxon>
        <taxon>Burkholderiales</taxon>
        <taxon>Comamonadaceae</taxon>
        <taxon>Variovorax</taxon>
    </lineage>
</organism>
<keyword evidence="1" id="KW-0285">Flavoprotein</keyword>
<accession>A0AAW8D0J2</accession>
<dbReference type="RefSeq" id="WP_307684961.1">
    <property type="nucleotide sequence ID" value="NZ_JAUSRD010000005.1"/>
</dbReference>
<sequence length="486" mass="54149">MGKQAREPAVRRDDILLSRRTLLTAAMVGAGLLLVAPARVHAATPLLIENVSRLYTVEVARIVAPRSCEELRRAVRDWPGAIAVGGGCYSMGGQVAIAQGLHVDMRQMNKLVWLRPEAKTVRVEAGMRWRGLQDHIDGHQLSVRTMQSFANFTIGGAVSVNAHGRYVGHGPVGHSVRALQLVLADGQVVEADRQTRPGLFRAAIGGYGAIGVITEVELDLDDNARIEQRMTRMPLRDYPAWFEREVRPPAKACLLHNADLLPPAFDEAWATNWCVSDKPVTVPDRLIPQDRTYRTEQSLLWAVSELPNGDALQRKYVRPALLGKSEVAWRNHEASLDVRMLEPASRRASTYVLQEYFIPVAQCLAFAADMAQVIRTHGAKVLNVSIRHSPRDEVSMLPWAREEVFSFVVYYKQGTETAAREAVGAWTRDMIDAALKRGGTYYLPYQLHASTAQFAAAYPQAEAFRAVKRTVDPQGRLSNSLWQRYL</sequence>
<evidence type="ECO:0000313" key="4">
    <source>
        <dbReference type="EMBL" id="MDP9893381.1"/>
    </source>
</evidence>
<dbReference type="SUPFAM" id="SSF55103">
    <property type="entry name" value="FAD-linked oxidases, C-terminal domain"/>
    <property type="match status" value="1"/>
</dbReference>
<evidence type="ECO:0000256" key="2">
    <source>
        <dbReference type="ARBA" id="ARBA00022827"/>
    </source>
</evidence>
<comment type="caution">
    <text evidence="4">The sequence shown here is derived from an EMBL/GenBank/DDBJ whole genome shotgun (WGS) entry which is preliminary data.</text>
</comment>
<dbReference type="InterPro" id="IPR016171">
    <property type="entry name" value="Vanillyl_alc_oxidase_C-sub2"/>
</dbReference>
<dbReference type="Pfam" id="PF01565">
    <property type="entry name" value="FAD_binding_4"/>
    <property type="match status" value="1"/>
</dbReference>
<dbReference type="GO" id="GO:0016899">
    <property type="term" value="F:oxidoreductase activity, acting on the CH-OH group of donors, oxygen as acceptor"/>
    <property type="evidence" value="ECO:0007669"/>
    <property type="project" value="InterPro"/>
</dbReference>
<dbReference type="Gene3D" id="3.30.465.10">
    <property type="match status" value="1"/>
</dbReference>
<dbReference type="PANTHER" id="PTHR43762:SF1">
    <property type="entry name" value="D-ARABINONO-1,4-LACTONE OXIDASE"/>
    <property type="match status" value="1"/>
</dbReference>
<dbReference type="GO" id="GO:0071949">
    <property type="term" value="F:FAD binding"/>
    <property type="evidence" value="ECO:0007669"/>
    <property type="project" value="InterPro"/>
</dbReference>
<gene>
    <name evidence="4" type="ORF">J2W31_002496</name>
</gene>
<dbReference type="EMBL" id="JAUSRD010000005">
    <property type="protein sequence ID" value="MDP9893381.1"/>
    <property type="molecule type" value="Genomic_DNA"/>
</dbReference>
<proteinExistence type="predicted"/>
<dbReference type="Proteomes" id="UP001242045">
    <property type="component" value="Unassembled WGS sequence"/>
</dbReference>
<dbReference type="PROSITE" id="PS51387">
    <property type="entry name" value="FAD_PCMH"/>
    <property type="match status" value="1"/>
</dbReference>
<dbReference type="InterPro" id="IPR016164">
    <property type="entry name" value="FAD-linked_Oxase-like_C"/>
</dbReference>
<dbReference type="PROSITE" id="PS51318">
    <property type="entry name" value="TAT"/>
    <property type="match status" value="1"/>
</dbReference>
<dbReference type="InterPro" id="IPR006311">
    <property type="entry name" value="TAT_signal"/>
</dbReference>
<dbReference type="Gene3D" id="1.10.45.10">
    <property type="entry name" value="Vanillyl-alcohol Oxidase, Chain A, domain 4"/>
    <property type="match status" value="1"/>
</dbReference>
<dbReference type="InterPro" id="IPR016166">
    <property type="entry name" value="FAD-bd_PCMH"/>
</dbReference>
<evidence type="ECO:0000259" key="3">
    <source>
        <dbReference type="PROSITE" id="PS51387"/>
    </source>
</evidence>